<dbReference type="AlphaFoldDB" id="A0A7J0F1U3"/>
<evidence type="ECO:0000313" key="2">
    <source>
        <dbReference type="Proteomes" id="UP000585474"/>
    </source>
</evidence>
<name>A0A7J0F1U3_9ERIC</name>
<dbReference type="Proteomes" id="UP000585474">
    <property type="component" value="Unassembled WGS sequence"/>
</dbReference>
<reference evidence="1 2" key="1">
    <citation type="submission" date="2019-07" db="EMBL/GenBank/DDBJ databases">
        <title>De Novo Assembly of kiwifruit Actinidia rufa.</title>
        <authorList>
            <person name="Sugita-Konishi S."/>
            <person name="Sato K."/>
            <person name="Mori E."/>
            <person name="Abe Y."/>
            <person name="Kisaki G."/>
            <person name="Hamano K."/>
            <person name="Suezawa K."/>
            <person name="Otani M."/>
            <person name="Fukuda T."/>
            <person name="Manabe T."/>
            <person name="Gomi K."/>
            <person name="Tabuchi M."/>
            <person name="Akimitsu K."/>
            <person name="Kataoka I."/>
        </authorList>
    </citation>
    <scope>NUCLEOTIDE SEQUENCE [LARGE SCALE GENOMIC DNA]</scope>
    <source>
        <strain evidence="2">cv. Fuchu</strain>
    </source>
</reference>
<comment type="caution">
    <text evidence="1">The sequence shown here is derived from an EMBL/GenBank/DDBJ whole genome shotgun (WGS) entry which is preliminary data.</text>
</comment>
<keyword evidence="2" id="KW-1185">Reference proteome</keyword>
<gene>
    <name evidence="1" type="ORF">Acr_08g0010610</name>
</gene>
<organism evidence="1 2">
    <name type="scientific">Actinidia rufa</name>
    <dbReference type="NCBI Taxonomy" id="165716"/>
    <lineage>
        <taxon>Eukaryota</taxon>
        <taxon>Viridiplantae</taxon>
        <taxon>Streptophyta</taxon>
        <taxon>Embryophyta</taxon>
        <taxon>Tracheophyta</taxon>
        <taxon>Spermatophyta</taxon>
        <taxon>Magnoliopsida</taxon>
        <taxon>eudicotyledons</taxon>
        <taxon>Gunneridae</taxon>
        <taxon>Pentapetalae</taxon>
        <taxon>asterids</taxon>
        <taxon>Ericales</taxon>
        <taxon>Actinidiaceae</taxon>
        <taxon>Actinidia</taxon>
    </lineage>
</organism>
<proteinExistence type="predicted"/>
<protein>
    <submittedName>
        <fullName evidence="1">Related to AP2 6l</fullName>
    </submittedName>
</protein>
<dbReference type="EMBL" id="BJWL01000008">
    <property type="protein sequence ID" value="GFY92665.1"/>
    <property type="molecule type" value="Genomic_DNA"/>
</dbReference>
<sequence>MQDIADLKFPYPTKYLILPALGTSWVVAMENAEERDKDPARERSVLRRPINVRIVAAPRRRLLRHRDREAFEMFDVDMEKRVFWEPEKGKWVTAELAGG</sequence>
<accession>A0A7J0F1U3</accession>
<evidence type="ECO:0000313" key="1">
    <source>
        <dbReference type="EMBL" id="GFY92665.1"/>
    </source>
</evidence>